<dbReference type="EMBL" id="LT670818">
    <property type="protein sequence ID" value="SHH22148.1"/>
    <property type="molecule type" value="Genomic_DNA"/>
</dbReference>
<evidence type="ECO:0000313" key="2">
    <source>
        <dbReference type="Proteomes" id="UP000190675"/>
    </source>
</evidence>
<protein>
    <submittedName>
        <fullName evidence="1">Uncharacterized protein</fullName>
    </submittedName>
</protein>
<reference evidence="1 2" key="1">
    <citation type="submission" date="2016-11" db="EMBL/GenBank/DDBJ databases">
        <authorList>
            <person name="Jaros S."/>
            <person name="Januszkiewicz K."/>
            <person name="Wedrychowicz H."/>
        </authorList>
    </citation>
    <scope>NUCLEOTIDE SEQUENCE [LARGE SCALE GENOMIC DNA]</scope>
    <source>
        <strain evidence="1 2">GAS242</strain>
    </source>
</reference>
<sequence length="185" mass="19876">MSDLDLVSWTLQEARQLSPERPMRGESEVSPLLGNLLEVLEGDRGKSGSEGIRAVSIRSVQVAVNNPIAPPPSDIPEAPKAGTIAADLQTYTHAAVPAAIQAARMSPALPMSPLLKALVEPDIDTAPADRERAIMLRWVLRDIKANRLRLSPVNQPDLRDLTDMGLVEIRNDIPVLTNAGADAIA</sequence>
<dbReference type="AlphaFoldDB" id="A0A1M5R7J8"/>
<dbReference type="RefSeq" id="WP_244568138.1">
    <property type="nucleotide sequence ID" value="NZ_LT670818.1"/>
</dbReference>
<gene>
    <name evidence="1" type="ORF">SAMN05444169_6388</name>
</gene>
<dbReference type="Proteomes" id="UP000190675">
    <property type="component" value="Chromosome I"/>
</dbReference>
<proteinExistence type="predicted"/>
<evidence type="ECO:0000313" key="1">
    <source>
        <dbReference type="EMBL" id="SHH22148.1"/>
    </source>
</evidence>
<name>A0A1M5R7J8_9BRAD</name>
<accession>A0A1M5R7J8</accession>
<organism evidence="1 2">
    <name type="scientific">Bradyrhizobium erythrophlei</name>
    <dbReference type="NCBI Taxonomy" id="1437360"/>
    <lineage>
        <taxon>Bacteria</taxon>
        <taxon>Pseudomonadati</taxon>
        <taxon>Pseudomonadota</taxon>
        <taxon>Alphaproteobacteria</taxon>
        <taxon>Hyphomicrobiales</taxon>
        <taxon>Nitrobacteraceae</taxon>
        <taxon>Bradyrhizobium</taxon>
    </lineage>
</organism>